<keyword evidence="4" id="KW-1185">Reference proteome</keyword>
<dbReference type="Gene3D" id="2.60.40.10">
    <property type="entry name" value="Immunoglobulins"/>
    <property type="match status" value="5"/>
</dbReference>
<name>A0A3B4DAR1_PYGNA</name>
<dbReference type="SMART" id="SM00408">
    <property type="entry name" value="IGc2"/>
    <property type="match status" value="4"/>
</dbReference>
<dbReference type="AlphaFoldDB" id="A0A3B4DAR1"/>
<dbReference type="Proteomes" id="UP001501920">
    <property type="component" value="Chromosome 12"/>
</dbReference>
<feature type="domain" description="Ig-like" evidence="2">
    <location>
        <begin position="138"/>
        <end position="215"/>
    </location>
</feature>
<evidence type="ECO:0000259" key="2">
    <source>
        <dbReference type="PROSITE" id="PS50835"/>
    </source>
</evidence>
<feature type="domain" description="Ig-like" evidence="2">
    <location>
        <begin position="308"/>
        <end position="387"/>
    </location>
</feature>
<feature type="domain" description="Ig-like" evidence="2">
    <location>
        <begin position="222"/>
        <end position="301"/>
    </location>
</feature>
<dbReference type="InterPro" id="IPR036179">
    <property type="entry name" value="Ig-like_dom_sf"/>
</dbReference>
<proteinExistence type="predicted"/>
<dbReference type="SUPFAM" id="SSF48726">
    <property type="entry name" value="Immunoglobulin"/>
    <property type="match status" value="5"/>
</dbReference>
<evidence type="ECO:0000313" key="3">
    <source>
        <dbReference type="Ensembl" id="ENSPNAP00000020533.2"/>
    </source>
</evidence>
<dbReference type="GeneTree" id="ENSGT01010000222294"/>
<dbReference type="PANTHER" id="PTHR46013">
    <property type="entry name" value="VASCULAR CELL ADHESION MOLECULE 1"/>
    <property type="match status" value="1"/>
</dbReference>
<sequence>MKADLLISLRMSLTVSLMVLLFISRVVAQDGWAVNYNSKSVCTLKGSALTMECTYTPPSNHSVQKPFWTKELVTSGSEHPDLLDDPEYRGRVQYLGDEHRDCSLRFKTVRETDQSKYYFTFITNQTGGKYQGAGGVDLSVTDLQVEVPERVIEGDNVTLTCKPICSLTVRPTFTWYRNGSSLSSSNDSLHLQPVSSDNKDRYHCGVLGQNSPEVTLNIRYGPKSISVSISPSGEIVEGSSVTLTCSSDANPPVQNYTWFKGTSSVGKGETYTMKKISSVDSGEYKCRSSNEHGEKFSEALTLNVLYPPKNISVSISPSGEIMEGSSLNLTCSSDGNPPVQNYTWFKGASLVAEGETYTMKKISSVDSGQYKCKCSNEHGEKVSEALTLNVLYPPKNISVSVSPYGEIMEGRSVTLTCSSDANPPVEYNWIKGTSSVGKGETYTMKKISSVDRGEYKCRSSNKHGEKLSEALTLNVLCESVFY</sequence>
<dbReference type="PROSITE" id="PS50835">
    <property type="entry name" value="IG_LIKE"/>
    <property type="match status" value="4"/>
</dbReference>
<dbReference type="PANTHER" id="PTHR46013:SF4">
    <property type="entry name" value="B-CELL RECEPTOR CD22-RELATED"/>
    <property type="match status" value="1"/>
</dbReference>
<keyword evidence="1" id="KW-0732">Signal</keyword>
<dbReference type="Pfam" id="PF13895">
    <property type="entry name" value="Ig_2"/>
    <property type="match status" value="4"/>
</dbReference>
<dbReference type="InterPro" id="IPR013783">
    <property type="entry name" value="Ig-like_fold"/>
</dbReference>
<reference evidence="3" key="3">
    <citation type="submission" date="2025-09" db="UniProtKB">
        <authorList>
            <consortium name="Ensembl"/>
        </authorList>
    </citation>
    <scope>IDENTIFICATION</scope>
</reference>
<accession>A0A3B4DAR1</accession>
<reference evidence="3" key="2">
    <citation type="submission" date="2025-08" db="UniProtKB">
        <authorList>
            <consortium name="Ensembl"/>
        </authorList>
    </citation>
    <scope>IDENTIFICATION</scope>
</reference>
<protein>
    <recommendedName>
        <fullName evidence="2">Ig-like domain-containing protein</fullName>
    </recommendedName>
</protein>
<dbReference type="Ensembl" id="ENSPNAT00000031187.2">
    <property type="protein sequence ID" value="ENSPNAP00000020533.2"/>
    <property type="gene ID" value="ENSPNAG00000027209.2"/>
</dbReference>
<dbReference type="InterPro" id="IPR003599">
    <property type="entry name" value="Ig_sub"/>
</dbReference>
<feature type="signal peptide" evidence="1">
    <location>
        <begin position="1"/>
        <end position="28"/>
    </location>
</feature>
<evidence type="ECO:0000313" key="4">
    <source>
        <dbReference type="Proteomes" id="UP001501920"/>
    </source>
</evidence>
<evidence type="ECO:0000256" key="1">
    <source>
        <dbReference type="SAM" id="SignalP"/>
    </source>
</evidence>
<organism evidence="3 4">
    <name type="scientific">Pygocentrus nattereri</name>
    <name type="common">Red-bellied piranha</name>
    <dbReference type="NCBI Taxonomy" id="42514"/>
    <lineage>
        <taxon>Eukaryota</taxon>
        <taxon>Metazoa</taxon>
        <taxon>Chordata</taxon>
        <taxon>Craniata</taxon>
        <taxon>Vertebrata</taxon>
        <taxon>Euteleostomi</taxon>
        <taxon>Actinopterygii</taxon>
        <taxon>Neopterygii</taxon>
        <taxon>Teleostei</taxon>
        <taxon>Ostariophysi</taxon>
        <taxon>Characiformes</taxon>
        <taxon>Characoidei</taxon>
        <taxon>Pygocentrus</taxon>
    </lineage>
</organism>
<dbReference type="OMA" id="INVKCEW"/>
<dbReference type="SMART" id="SM00409">
    <property type="entry name" value="IG"/>
    <property type="match status" value="5"/>
</dbReference>
<feature type="chain" id="PRO_5043343902" description="Ig-like domain-containing protein" evidence="1">
    <location>
        <begin position="29"/>
        <end position="482"/>
    </location>
</feature>
<reference evidence="3 4" key="1">
    <citation type="submission" date="2020-10" db="EMBL/GenBank/DDBJ databases">
        <title>Pygocentrus nattereri (red-bellied piranha) genome, fPygNat1, primary haplotype.</title>
        <authorList>
            <person name="Myers G."/>
            <person name="Meyer A."/>
            <person name="Karagic N."/>
            <person name="Pippel M."/>
            <person name="Winkler S."/>
            <person name="Tracey A."/>
            <person name="Wood J."/>
            <person name="Formenti G."/>
            <person name="Howe K."/>
            <person name="Fedrigo O."/>
            <person name="Jarvis E.D."/>
        </authorList>
    </citation>
    <scope>NUCLEOTIDE SEQUENCE [LARGE SCALE GENOMIC DNA]</scope>
</reference>
<dbReference type="InterPro" id="IPR007110">
    <property type="entry name" value="Ig-like_dom"/>
</dbReference>
<dbReference type="InterPro" id="IPR003598">
    <property type="entry name" value="Ig_sub2"/>
</dbReference>
<feature type="domain" description="Ig-like" evidence="2">
    <location>
        <begin position="394"/>
        <end position="472"/>
    </location>
</feature>